<accession>A0A5S3PMW4</accession>
<sequence length="138" mass="14719">MAEQRVIIEMGMGNDLHGMDYTKAAARAIEDALRHSSLPLFGALELPHDAMRVAVTVGVQDPDALDLEALRAGLPRGRAQVRGVKGGLNVENPGGDTIVIAQASVEAFLPPQTGWRLTGWHPKEVDASGGDISEQEKD</sequence>
<reference evidence="3 4" key="1">
    <citation type="submission" date="2019-05" db="EMBL/GenBank/DDBJ databases">
        <title>Sulfitobacter sabulilitoris sp. nov., isolated from a marine sand.</title>
        <authorList>
            <person name="Yoon J.-H."/>
        </authorList>
    </citation>
    <scope>NUCLEOTIDE SEQUENCE [LARGE SCALE GENOMIC DNA]</scope>
    <source>
        <strain evidence="3 4">HSMS-29</strain>
    </source>
</reference>
<name>A0A5S3PMW4_9RHOB</name>
<organism evidence="3 4">
    <name type="scientific">Sulfitobacter sabulilitoris</name>
    <dbReference type="NCBI Taxonomy" id="2562655"/>
    <lineage>
        <taxon>Bacteria</taxon>
        <taxon>Pseudomonadati</taxon>
        <taxon>Pseudomonadota</taxon>
        <taxon>Alphaproteobacteria</taxon>
        <taxon>Rhodobacterales</taxon>
        <taxon>Roseobacteraceae</taxon>
        <taxon>Sulfitobacter</taxon>
    </lineage>
</organism>
<protein>
    <submittedName>
        <fullName evidence="3">Uncharacterized protein</fullName>
    </submittedName>
</protein>
<evidence type="ECO:0000256" key="1">
    <source>
        <dbReference type="ARBA" id="ARBA00022741"/>
    </source>
</evidence>
<gene>
    <name evidence="3" type="ORF">FDT80_04905</name>
</gene>
<evidence type="ECO:0000256" key="2">
    <source>
        <dbReference type="ARBA" id="ARBA00023134"/>
    </source>
</evidence>
<evidence type="ECO:0000313" key="3">
    <source>
        <dbReference type="EMBL" id="TMM54920.1"/>
    </source>
</evidence>
<dbReference type="PANTHER" id="PTHR34784">
    <property type="entry name" value="50S RIBOSOMAL PROTEIN L34"/>
    <property type="match status" value="1"/>
</dbReference>
<dbReference type="EMBL" id="VANS01000001">
    <property type="protein sequence ID" value="TMM54920.1"/>
    <property type="molecule type" value="Genomic_DNA"/>
</dbReference>
<dbReference type="GO" id="GO:0005525">
    <property type="term" value="F:GTP binding"/>
    <property type="evidence" value="ECO:0007669"/>
    <property type="project" value="UniProtKB-KW"/>
</dbReference>
<dbReference type="RefSeq" id="WP_138661091.1">
    <property type="nucleotide sequence ID" value="NZ_VANS01000001.1"/>
</dbReference>
<keyword evidence="2" id="KW-0342">GTP-binding</keyword>
<keyword evidence="1" id="KW-0547">Nucleotide-binding</keyword>
<dbReference type="InterPro" id="IPR011719">
    <property type="entry name" value="CHP02058"/>
</dbReference>
<dbReference type="Pfam" id="PF09585">
    <property type="entry name" value="Lin0512_fam"/>
    <property type="match status" value="1"/>
</dbReference>
<keyword evidence="4" id="KW-1185">Reference proteome</keyword>
<dbReference type="AlphaFoldDB" id="A0A5S3PMW4"/>
<dbReference type="OrthoDB" id="6165729at2"/>
<dbReference type="Gene3D" id="3.30.1330.20">
    <property type="entry name" value="Tubulin/FtsZ, C-terminal domain"/>
    <property type="match status" value="1"/>
</dbReference>
<dbReference type="PANTHER" id="PTHR34784:SF1">
    <property type="entry name" value="50S RIBOSOMAL PROTEIN L34"/>
    <property type="match status" value="1"/>
</dbReference>
<dbReference type="InterPro" id="IPR037103">
    <property type="entry name" value="Tubulin/FtsZ-like_C"/>
</dbReference>
<dbReference type="NCBIfam" id="TIGR02058">
    <property type="entry name" value="lin0512_fam"/>
    <property type="match status" value="1"/>
</dbReference>
<comment type="caution">
    <text evidence="3">The sequence shown here is derived from an EMBL/GenBank/DDBJ whole genome shotgun (WGS) entry which is preliminary data.</text>
</comment>
<proteinExistence type="predicted"/>
<dbReference type="Proteomes" id="UP000309550">
    <property type="component" value="Unassembled WGS sequence"/>
</dbReference>
<evidence type="ECO:0000313" key="4">
    <source>
        <dbReference type="Proteomes" id="UP000309550"/>
    </source>
</evidence>